<evidence type="ECO:0000313" key="3">
    <source>
        <dbReference type="Proteomes" id="UP000253919"/>
    </source>
</evidence>
<evidence type="ECO:0000313" key="2">
    <source>
        <dbReference type="EMBL" id="RDC64926.1"/>
    </source>
</evidence>
<dbReference type="OrthoDB" id="127805at2"/>
<comment type="caution">
    <text evidence="2">The sequence shown here is derived from an EMBL/GenBank/DDBJ whole genome shotgun (WGS) entry which is preliminary data.</text>
</comment>
<dbReference type="RefSeq" id="WP_115374011.1">
    <property type="nucleotide sequence ID" value="NZ_QASA01000001.1"/>
</dbReference>
<dbReference type="EMBL" id="QASA01000001">
    <property type="protein sequence ID" value="RDC64926.1"/>
    <property type="molecule type" value="Genomic_DNA"/>
</dbReference>
<dbReference type="Proteomes" id="UP000253919">
    <property type="component" value="Unassembled WGS sequence"/>
</dbReference>
<dbReference type="Pfam" id="PF08874">
    <property type="entry name" value="DUF1835"/>
    <property type="match status" value="1"/>
</dbReference>
<evidence type="ECO:0000259" key="1">
    <source>
        <dbReference type="Pfam" id="PF08874"/>
    </source>
</evidence>
<gene>
    <name evidence="2" type="ORF">AHMF7616_03548</name>
</gene>
<reference evidence="2 3" key="1">
    <citation type="submission" date="2018-04" db="EMBL/GenBank/DDBJ databases">
        <title>Adhaeribacter sp. HMF7616 genome sequencing and assembly.</title>
        <authorList>
            <person name="Kang H."/>
            <person name="Kang J."/>
            <person name="Cha I."/>
            <person name="Kim H."/>
            <person name="Joh K."/>
        </authorList>
    </citation>
    <scope>NUCLEOTIDE SEQUENCE [LARGE SCALE GENOMIC DNA]</scope>
    <source>
        <strain evidence="2 3">HMF7616</strain>
    </source>
</reference>
<dbReference type="AlphaFoldDB" id="A0A369QNS8"/>
<proteinExistence type="predicted"/>
<accession>A0A369QNS8</accession>
<keyword evidence="3" id="KW-1185">Reference proteome</keyword>
<protein>
    <recommendedName>
        <fullName evidence="1">DUF1835 domain-containing protein</fullName>
    </recommendedName>
</protein>
<dbReference type="InterPro" id="IPR014973">
    <property type="entry name" value="DUF1835"/>
</dbReference>
<organism evidence="2 3">
    <name type="scientific">Adhaeribacter pallidiroseus</name>
    <dbReference type="NCBI Taxonomy" id="2072847"/>
    <lineage>
        <taxon>Bacteria</taxon>
        <taxon>Pseudomonadati</taxon>
        <taxon>Bacteroidota</taxon>
        <taxon>Cytophagia</taxon>
        <taxon>Cytophagales</taxon>
        <taxon>Hymenobacteraceae</taxon>
        <taxon>Adhaeribacter</taxon>
    </lineage>
</organism>
<name>A0A369QNS8_9BACT</name>
<feature type="domain" description="DUF1835" evidence="1">
    <location>
        <begin position="2"/>
        <end position="108"/>
    </location>
</feature>
<sequence>MLHILNGDATAAIFRQTGIPGKLLVWREILSEGPIGGHALPADFWQARQHYLTQTYQEDAVSCFIKVTAEVKLLATYPQHDAVVLWFEHDLLCQVNLSYILHWFAQHDSESTPLSLVCIGEHPDKPNFKGLGELVPFNLRPCFQLAKYFR</sequence>